<keyword evidence="1" id="KW-0812">Transmembrane</keyword>
<sequence length="57" mass="5743">MQRPAQLATSQSGIAFVIVAGSAAAGAVLLLGTLALWAHYGTAVFFEMLASGIAACF</sequence>
<keyword evidence="3" id="KW-1185">Reference proteome</keyword>
<dbReference type="STRING" id="323097.Nham_0211"/>
<gene>
    <name evidence="2" type="ordered locus">Nham_0211</name>
</gene>
<name>Q1QRN6_NITHX</name>
<proteinExistence type="predicted"/>
<protein>
    <submittedName>
        <fullName evidence="2">Uncharacterized protein</fullName>
    </submittedName>
</protein>
<dbReference type="EMBL" id="CP000319">
    <property type="protein sequence ID" value="ABE61111.1"/>
    <property type="molecule type" value="Genomic_DNA"/>
</dbReference>
<dbReference type="RefSeq" id="WP_011508817.1">
    <property type="nucleotide sequence ID" value="NC_007964.1"/>
</dbReference>
<dbReference type="Proteomes" id="UP000001953">
    <property type="component" value="Chromosome"/>
</dbReference>
<organism evidence="2 3">
    <name type="scientific">Nitrobacter hamburgensis (strain DSM 10229 / NCIMB 13809 / X14)</name>
    <dbReference type="NCBI Taxonomy" id="323097"/>
    <lineage>
        <taxon>Bacteria</taxon>
        <taxon>Pseudomonadati</taxon>
        <taxon>Pseudomonadota</taxon>
        <taxon>Alphaproteobacteria</taxon>
        <taxon>Hyphomicrobiales</taxon>
        <taxon>Nitrobacteraceae</taxon>
        <taxon>Nitrobacter</taxon>
    </lineage>
</organism>
<accession>Q1QRN6</accession>
<dbReference type="HOGENOM" id="CLU_211575_0_0_5"/>
<dbReference type="AlphaFoldDB" id="Q1QRN6"/>
<evidence type="ECO:0000313" key="2">
    <source>
        <dbReference type="EMBL" id="ABE61111.1"/>
    </source>
</evidence>
<feature type="transmembrane region" description="Helical" evidence="1">
    <location>
        <begin position="12"/>
        <end position="31"/>
    </location>
</feature>
<evidence type="ECO:0000313" key="3">
    <source>
        <dbReference type="Proteomes" id="UP000001953"/>
    </source>
</evidence>
<keyword evidence="1" id="KW-1133">Transmembrane helix</keyword>
<dbReference type="KEGG" id="nha:Nham_0211"/>
<evidence type="ECO:0000256" key="1">
    <source>
        <dbReference type="SAM" id="Phobius"/>
    </source>
</evidence>
<keyword evidence="1" id="KW-0472">Membrane</keyword>
<reference evidence="2 3" key="1">
    <citation type="submission" date="2006-03" db="EMBL/GenBank/DDBJ databases">
        <title>Complete sequence of chromosome of Nitrobacter hamburgensis X14.</title>
        <authorList>
            <consortium name="US DOE Joint Genome Institute"/>
            <person name="Copeland A."/>
            <person name="Lucas S."/>
            <person name="Lapidus A."/>
            <person name="Barry K."/>
            <person name="Detter J.C."/>
            <person name="Glavina del Rio T."/>
            <person name="Hammon N."/>
            <person name="Israni S."/>
            <person name="Dalin E."/>
            <person name="Tice H."/>
            <person name="Pitluck S."/>
            <person name="Chain P."/>
            <person name="Malfatti S."/>
            <person name="Shin M."/>
            <person name="Vergez L."/>
            <person name="Schmutz J."/>
            <person name="Larimer F."/>
            <person name="Land M."/>
            <person name="Hauser L."/>
            <person name="Kyrpides N."/>
            <person name="Ivanova N."/>
            <person name="Ward B."/>
            <person name="Arp D."/>
            <person name="Klotz M."/>
            <person name="Stein L."/>
            <person name="O'Mullan G."/>
            <person name="Starkenburg S."/>
            <person name="Sayavedra L."/>
            <person name="Poret-Peterson A.T."/>
            <person name="Gentry M.E."/>
            <person name="Bruce D."/>
            <person name="Richardson P."/>
        </authorList>
    </citation>
    <scope>NUCLEOTIDE SEQUENCE [LARGE SCALE GENOMIC DNA]</scope>
    <source>
        <strain evidence="3">DSM 10229 / NCIMB 13809 / X14</strain>
    </source>
</reference>